<dbReference type="InterPro" id="IPR008254">
    <property type="entry name" value="Flavodoxin/NO_synth"/>
</dbReference>
<dbReference type="STRING" id="304371.MCP_0594"/>
<sequence>MNALMIIGLVVVGIILLVAAIGIAMGALFCGDIMSYTDTGSKVLSPAGASSGKALVVYNPGLSGASKNAANEIAGDLQSKGYTVTLAGIKSTAAANTTGYDVVIAGGPMYWGRVSNSVDAYLKALKPQKGMAVGVFGTTGAPQFNDGDIATFGEQVTIDLGGVVLDKKAATKTIRSGDAANRDCSDFVSAVV</sequence>
<dbReference type="eggNOG" id="arCOG00524">
    <property type="taxonomic scope" value="Archaea"/>
</dbReference>
<protein>
    <recommendedName>
        <fullName evidence="2">Flavodoxin-like domain-containing protein</fullName>
    </recommendedName>
</protein>
<feature type="domain" description="Flavodoxin-like" evidence="2">
    <location>
        <begin position="55"/>
        <end position="192"/>
    </location>
</feature>
<dbReference type="AlphaFoldDB" id="D1YW44"/>
<dbReference type="Gene3D" id="3.40.50.360">
    <property type="match status" value="1"/>
</dbReference>
<keyword evidence="1" id="KW-0812">Transmembrane</keyword>
<name>D1YW44_METPS</name>
<dbReference type="PROSITE" id="PS50902">
    <property type="entry name" value="FLAVODOXIN_LIKE"/>
    <property type="match status" value="1"/>
</dbReference>
<evidence type="ECO:0000313" key="3">
    <source>
        <dbReference type="EMBL" id="BAI60666.1"/>
    </source>
</evidence>
<dbReference type="KEGG" id="mpd:MCP_0594"/>
<evidence type="ECO:0000259" key="2">
    <source>
        <dbReference type="PROSITE" id="PS50902"/>
    </source>
</evidence>
<organism evidence="3 4">
    <name type="scientific">Methanocella paludicola (strain DSM 17711 / JCM 13418 / NBRC 101707 / SANAE)</name>
    <dbReference type="NCBI Taxonomy" id="304371"/>
    <lineage>
        <taxon>Archaea</taxon>
        <taxon>Methanobacteriati</taxon>
        <taxon>Methanobacteriota</taxon>
        <taxon>Stenosarchaea group</taxon>
        <taxon>Methanomicrobia</taxon>
        <taxon>Methanocellales</taxon>
        <taxon>Methanocellaceae</taxon>
        <taxon>Methanocella</taxon>
    </lineage>
</organism>
<keyword evidence="1" id="KW-0472">Membrane</keyword>
<keyword evidence="1" id="KW-1133">Transmembrane helix</keyword>
<dbReference type="EMBL" id="AP011532">
    <property type="protein sequence ID" value="BAI60666.1"/>
    <property type="molecule type" value="Genomic_DNA"/>
</dbReference>
<reference evidence="3 4" key="2">
    <citation type="journal article" date="2008" name="Int. J. Syst. Evol. Microbiol.">
        <title>Methanocella paludicola gen. nov., sp. nov., a methane-producing archaeon, the first isolate of the lineage 'Rice Cluster I', and proposal of the new archaeal order Methanocellales ord. nov.</title>
        <authorList>
            <person name="Sakai S."/>
            <person name="Imachi H."/>
            <person name="Hanada S."/>
            <person name="Ohashi A."/>
            <person name="Harada H."/>
            <person name="Kamagata Y."/>
        </authorList>
    </citation>
    <scope>NUCLEOTIDE SEQUENCE [LARGE SCALE GENOMIC DNA]</scope>
    <source>
        <strain evidence="4">DSM 17711 / JCM 13418 / NBRC 101707 / SANAE</strain>
    </source>
</reference>
<dbReference type="SUPFAM" id="SSF52218">
    <property type="entry name" value="Flavoproteins"/>
    <property type="match status" value="1"/>
</dbReference>
<evidence type="ECO:0000313" key="4">
    <source>
        <dbReference type="Proteomes" id="UP000001882"/>
    </source>
</evidence>
<dbReference type="InterPro" id="IPR029039">
    <property type="entry name" value="Flavoprotein-like_sf"/>
</dbReference>
<reference evidence="4" key="3">
    <citation type="journal article" date="2011" name="PLoS ONE">
        <title>Genome sequence of a mesophilic hydrogenotrophic methanogen Methanocella paludicola, the first cultivated representative of the order Methanocellales.</title>
        <authorList>
            <person name="Sakai S."/>
            <person name="Takaki Y."/>
            <person name="Shimamura S."/>
            <person name="Sekine M."/>
            <person name="Tajima T."/>
            <person name="Kosugi H."/>
            <person name="Ichikawa N."/>
            <person name="Tasumi E."/>
            <person name="Hiraki A.T."/>
            <person name="Shimizu A."/>
            <person name="Kato Y."/>
            <person name="Nishiko R."/>
            <person name="Mori K."/>
            <person name="Fujita N."/>
            <person name="Imachi H."/>
            <person name="Takai K."/>
        </authorList>
    </citation>
    <scope>NUCLEOTIDE SEQUENCE [LARGE SCALE GENOMIC DNA]</scope>
    <source>
        <strain evidence="4">DSM 17711 / JCM 13418 / NBRC 101707 / SANAE</strain>
    </source>
</reference>
<feature type="transmembrane region" description="Helical" evidence="1">
    <location>
        <begin position="6"/>
        <end position="29"/>
    </location>
</feature>
<accession>D1YW44</accession>
<dbReference type="Proteomes" id="UP000001882">
    <property type="component" value="Chromosome"/>
</dbReference>
<keyword evidence="4" id="KW-1185">Reference proteome</keyword>
<evidence type="ECO:0000256" key="1">
    <source>
        <dbReference type="SAM" id="Phobius"/>
    </source>
</evidence>
<dbReference type="OrthoDB" id="71527at2157"/>
<dbReference type="InParanoid" id="D1YW44"/>
<gene>
    <name evidence="3" type="ordered locus">MCP_0594</name>
</gene>
<dbReference type="GO" id="GO:0010181">
    <property type="term" value="F:FMN binding"/>
    <property type="evidence" value="ECO:0007669"/>
    <property type="project" value="InterPro"/>
</dbReference>
<reference evidence="3 4" key="1">
    <citation type="journal article" date="2007" name="Appl. Environ. Microbiol.">
        <title>Isolation of key methanogens for global methane emission from rice paddy fields: a novel isolate affiliated with the clone cluster rice cluster I.</title>
        <authorList>
            <person name="Sakai S."/>
            <person name="Imachi H."/>
            <person name="Sekiguchi Y."/>
            <person name="Ohashi A."/>
            <person name="Harada H."/>
            <person name="Kamagata Y."/>
        </authorList>
    </citation>
    <scope>NUCLEOTIDE SEQUENCE [LARGE SCALE GENOMIC DNA]</scope>
    <source>
        <strain evidence="4">DSM 17711 / JCM 13418 / NBRC 101707 / SANAE</strain>
    </source>
</reference>
<proteinExistence type="predicted"/>